<evidence type="ECO:0000256" key="2">
    <source>
        <dbReference type="ARBA" id="ARBA00022448"/>
    </source>
</evidence>
<feature type="compositionally biased region" description="Basic and acidic residues" evidence="6">
    <location>
        <begin position="195"/>
        <end position="206"/>
    </location>
</feature>
<gene>
    <name evidence="9" type="ORF">L201_003247</name>
</gene>
<evidence type="ECO:0000313" key="9">
    <source>
        <dbReference type="EMBL" id="WWC88337.1"/>
    </source>
</evidence>
<evidence type="ECO:0000259" key="8">
    <source>
        <dbReference type="Pfam" id="PF01545"/>
    </source>
</evidence>
<dbReference type="FunFam" id="1.20.1510.10:FF:000005">
    <property type="entry name" value="Putative Cation diffusion facilitator 1"/>
    <property type="match status" value="1"/>
</dbReference>
<evidence type="ECO:0000256" key="7">
    <source>
        <dbReference type="SAM" id="Phobius"/>
    </source>
</evidence>
<dbReference type="Proteomes" id="UP001355207">
    <property type="component" value="Chromosome 4"/>
</dbReference>
<evidence type="ECO:0000256" key="5">
    <source>
        <dbReference type="ARBA" id="ARBA00023136"/>
    </source>
</evidence>
<protein>
    <recommendedName>
        <fullName evidence="8">Cation efflux protein transmembrane domain-containing protein</fullName>
    </recommendedName>
</protein>
<feature type="compositionally biased region" description="Low complexity" evidence="6">
    <location>
        <begin position="64"/>
        <end position="75"/>
    </location>
</feature>
<organism evidence="9 10">
    <name type="scientific">Kwoniella dendrophila CBS 6074</name>
    <dbReference type="NCBI Taxonomy" id="1295534"/>
    <lineage>
        <taxon>Eukaryota</taxon>
        <taxon>Fungi</taxon>
        <taxon>Dikarya</taxon>
        <taxon>Basidiomycota</taxon>
        <taxon>Agaricomycotina</taxon>
        <taxon>Tremellomycetes</taxon>
        <taxon>Tremellales</taxon>
        <taxon>Cryptococcaceae</taxon>
        <taxon>Kwoniella</taxon>
    </lineage>
</organism>
<feature type="transmembrane region" description="Helical" evidence="7">
    <location>
        <begin position="408"/>
        <end position="426"/>
    </location>
</feature>
<dbReference type="GeneID" id="91093917"/>
<evidence type="ECO:0000256" key="6">
    <source>
        <dbReference type="SAM" id="MobiDB-lite"/>
    </source>
</evidence>
<dbReference type="GO" id="GO:0016020">
    <property type="term" value="C:membrane"/>
    <property type="evidence" value="ECO:0007669"/>
    <property type="project" value="UniProtKB-SubCell"/>
</dbReference>
<keyword evidence="4 7" id="KW-1133">Transmembrane helix</keyword>
<proteinExistence type="predicted"/>
<dbReference type="Gene3D" id="1.20.1510.10">
    <property type="entry name" value="Cation efflux protein transmembrane domain"/>
    <property type="match status" value="1"/>
</dbReference>
<dbReference type="InterPro" id="IPR058533">
    <property type="entry name" value="Cation_efflux_TM"/>
</dbReference>
<dbReference type="PANTHER" id="PTHR43840">
    <property type="entry name" value="MITOCHONDRIAL METAL TRANSPORTER 1-RELATED"/>
    <property type="match status" value="1"/>
</dbReference>
<evidence type="ECO:0000256" key="3">
    <source>
        <dbReference type="ARBA" id="ARBA00022692"/>
    </source>
</evidence>
<feature type="compositionally biased region" description="Low complexity" evidence="6">
    <location>
        <begin position="180"/>
        <end position="193"/>
    </location>
</feature>
<keyword evidence="5 7" id="KW-0472">Membrane</keyword>
<evidence type="ECO:0000313" key="10">
    <source>
        <dbReference type="Proteomes" id="UP001355207"/>
    </source>
</evidence>
<feature type="transmembrane region" description="Helical" evidence="7">
    <location>
        <begin position="289"/>
        <end position="311"/>
    </location>
</feature>
<feature type="region of interest" description="Disordered" evidence="6">
    <location>
        <begin position="535"/>
        <end position="578"/>
    </location>
</feature>
<name>A0AAX4JSF9_9TREE</name>
<dbReference type="EMBL" id="CP144101">
    <property type="protein sequence ID" value="WWC88337.1"/>
    <property type="molecule type" value="Genomic_DNA"/>
</dbReference>
<feature type="compositionally biased region" description="Polar residues" evidence="6">
    <location>
        <begin position="1"/>
        <end position="63"/>
    </location>
</feature>
<dbReference type="InterPro" id="IPR027469">
    <property type="entry name" value="Cation_efflux_TMD_sf"/>
</dbReference>
<dbReference type="InterPro" id="IPR036837">
    <property type="entry name" value="Cation_efflux_CTD_sf"/>
</dbReference>
<keyword evidence="2" id="KW-0813">Transport</keyword>
<evidence type="ECO:0000256" key="4">
    <source>
        <dbReference type="ARBA" id="ARBA00022989"/>
    </source>
</evidence>
<dbReference type="Pfam" id="PF01545">
    <property type="entry name" value="Cation_efflux"/>
    <property type="match status" value="1"/>
</dbReference>
<feature type="region of interest" description="Disordered" evidence="6">
    <location>
        <begin position="1"/>
        <end position="75"/>
    </location>
</feature>
<dbReference type="AlphaFoldDB" id="A0AAX4JSF9"/>
<feature type="transmembrane region" description="Helical" evidence="7">
    <location>
        <begin position="332"/>
        <end position="350"/>
    </location>
</feature>
<keyword evidence="10" id="KW-1185">Reference proteome</keyword>
<feature type="transmembrane region" description="Helical" evidence="7">
    <location>
        <begin position="261"/>
        <end position="283"/>
    </location>
</feature>
<feature type="region of interest" description="Disordered" evidence="6">
    <location>
        <begin position="166"/>
        <end position="228"/>
    </location>
</feature>
<reference evidence="9 10" key="1">
    <citation type="submission" date="2024-01" db="EMBL/GenBank/DDBJ databases">
        <title>Comparative genomics of Cryptococcus and Kwoniella reveals pathogenesis evolution and contrasting modes of karyotype evolution via chromosome fusion or intercentromeric recombination.</title>
        <authorList>
            <person name="Coelho M.A."/>
            <person name="David-Palma M."/>
            <person name="Shea T."/>
            <person name="Bowers K."/>
            <person name="McGinley-Smith S."/>
            <person name="Mohammad A.W."/>
            <person name="Gnirke A."/>
            <person name="Yurkov A.M."/>
            <person name="Nowrousian M."/>
            <person name="Sun S."/>
            <person name="Cuomo C.A."/>
            <person name="Heitman J."/>
        </authorList>
    </citation>
    <scope>NUCLEOTIDE SEQUENCE [LARGE SCALE GENOMIC DNA]</scope>
    <source>
        <strain evidence="9 10">CBS 6074</strain>
    </source>
</reference>
<dbReference type="GO" id="GO:0098771">
    <property type="term" value="P:inorganic ion homeostasis"/>
    <property type="evidence" value="ECO:0007669"/>
    <property type="project" value="UniProtKB-ARBA"/>
</dbReference>
<keyword evidence="3 7" id="KW-0812">Transmembrane</keyword>
<dbReference type="SUPFAM" id="SSF161111">
    <property type="entry name" value="Cation efflux protein transmembrane domain-like"/>
    <property type="match status" value="1"/>
</dbReference>
<dbReference type="GO" id="GO:0008324">
    <property type="term" value="F:monoatomic cation transmembrane transporter activity"/>
    <property type="evidence" value="ECO:0007669"/>
    <property type="project" value="InterPro"/>
</dbReference>
<evidence type="ECO:0000256" key="1">
    <source>
        <dbReference type="ARBA" id="ARBA00004141"/>
    </source>
</evidence>
<dbReference type="PANTHER" id="PTHR43840:SF4">
    <property type="entry name" value="CDF DIVALENT METAL CATION TRANSPORTER (EUROFUNG)"/>
    <property type="match status" value="1"/>
</dbReference>
<feature type="transmembrane region" description="Helical" evidence="7">
    <location>
        <begin position="370"/>
        <end position="388"/>
    </location>
</feature>
<comment type="subcellular location">
    <subcellularLocation>
        <location evidence="1">Membrane</location>
        <topology evidence="1">Multi-pass membrane protein</topology>
    </subcellularLocation>
</comment>
<dbReference type="Gene3D" id="3.30.70.1350">
    <property type="entry name" value="Cation efflux protein, cytoplasmic domain"/>
    <property type="match status" value="1"/>
</dbReference>
<sequence length="604" mass="67006">MSSTSPNTKTHLNGDTNFYQQNINNNDRNKKQTYLTFTSSPNDRTPLANVSNSQHDYFSTNIDSPSGNSSPSISKPFLNRYHGRGRGMTIEEVHAGGIISEEERSITDFQDKDIPIEEKDIKKLPRKVRGYYEDLSTIYGHYEEVDDILSGSLPYDIAVSFSPQKPYTPFNDDDDHGHQNRFSSSGSTSNSNRSKSRERWRRDSAWKIKKQTNHHDSISENEENPNVHEQVNENTNLLNGFMGEDDGSLSREEKRERLARLALNVNTIVNILLVAAKVIAVLYSSSISLTASLVDSALDLLSTMIILGTSWAIGVKTDKHKYPAGKRRFEPLGVLIFSVAMIASFVQVFIESFQRAIGPADEEAVDLSWLGIGVMLATIGIKAVLWVWCSRIPSSGVQALAQDAENDVFFNMMSLAFPWIGSFFAWRLLDPIGGMVLSTYIIFEWIKTLLQNFANLSGKSASKDQITRVLYLVSRFNPVLEIADVECYHIGDDLIVEIDVILPRSSSLHFAHDVGETIHLDGVIRAYVHCDYSSQNPAQHTSRPAPLPASQLRQSSNSSEESDTPTPRPTNHIPSVAEGVGGAKLIAKSAKNGVPIESPGEIGL</sequence>
<feature type="domain" description="Cation efflux protein transmembrane" evidence="8">
    <location>
        <begin position="266"/>
        <end position="456"/>
    </location>
</feature>
<dbReference type="RefSeq" id="XP_066075100.1">
    <property type="nucleotide sequence ID" value="XM_066219003.1"/>
</dbReference>
<dbReference type="GO" id="GO:0030003">
    <property type="term" value="P:intracellular monoatomic cation homeostasis"/>
    <property type="evidence" value="ECO:0007669"/>
    <property type="project" value="UniProtKB-ARBA"/>
</dbReference>
<accession>A0AAX4JSF9</accession>
<dbReference type="InterPro" id="IPR050291">
    <property type="entry name" value="CDF_Transporter"/>
</dbReference>
<dbReference type="SUPFAM" id="SSF160240">
    <property type="entry name" value="Cation efflux protein cytoplasmic domain-like"/>
    <property type="match status" value="1"/>
</dbReference>